<comment type="similarity">
    <text evidence="4">Belongs to the class-I pyridoxal-phosphate-dependent aminotransferase family.</text>
</comment>
<evidence type="ECO:0000256" key="4">
    <source>
        <dbReference type="RuleBase" id="RU000481"/>
    </source>
</evidence>
<dbReference type="OrthoDB" id="9802328at2"/>
<evidence type="ECO:0000313" key="7">
    <source>
        <dbReference type="Proteomes" id="UP000239863"/>
    </source>
</evidence>
<dbReference type="EMBL" id="PTIS01000001">
    <property type="protein sequence ID" value="PPK49661.1"/>
    <property type="molecule type" value="Genomic_DNA"/>
</dbReference>
<proteinExistence type="inferred from homology"/>
<protein>
    <recommendedName>
        <fullName evidence="4">Aminotransferase</fullName>
        <ecNumber evidence="4">2.6.1.-</ecNumber>
    </recommendedName>
</protein>
<evidence type="ECO:0000256" key="2">
    <source>
        <dbReference type="ARBA" id="ARBA00022576"/>
    </source>
</evidence>
<dbReference type="Proteomes" id="UP000239863">
    <property type="component" value="Unassembled WGS sequence"/>
</dbReference>
<accession>A0A2S6G189</accession>
<dbReference type="RefSeq" id="WP_029453306.1">
    <property type="nucleotide sequence ID" value="NZ_PTIS01000001.1"/>
</dbReference>
<dbReference type="PANTHER" id="PTHR42832:SF3">
    <property type="entry name" value="L-GLUTAMINE--4-(METHYLSULFANYL)-2-OXOBUTANOATE AMINOTRANSFERASE"/>
    <property type="match status" value="1"/>
</dbReference>
<keyword evidence="3 4" id="KW-0808">Transferase</keyword>
<dbReference type="STRING" id="37659.GCA_000703125_02625"/>
<dbReference type="Gene3D" id="3.90.1150.10">
    <property type="entry name" value="Aspartate Aminotransferase, domain 1"/>
    <property type="match status" value="1"/>
</dbReference>
<dbReference type="InterPro" id="IPR015421">
    <property type="entry name" value="PyrdxlP-dep_Trfase_major"/>
</dbReference>
<dbReference type="EC" id="2.6.1.-" evidence="4"/>
<organism evidence="6 7">
    <name type="scientific">Clostridium algidicarnis DSM 15099</name>
    <dbReference type="NCBI Taxonomy" id="1121295"/>
    <lineage>
        <taxon>Bacteria</taxon>
        <taxon>Bacillati</taxon>
        <taxon>Bacillota</taxon>
        <taxon>Clostridia</taxon>
        <taxon>Eubacteriales</taxon>
        <taxon>Clostridiaceae</taxon>
        <taxon>Clostridium</taxon>
    </lineage>
</organism>
<dbReference type="PANTHER" id="PTHR42832">
    <property type="entry name" value="AMINO ACID AMINOTRANSFERASE"/>
    <property type="match status" value="1"/>
</dbReference>
<dbReference type="GeneID" id="75091431"/>
<gene>
    <name evidence="6" type="ORF">BD821_101326</name>
</gene>
<dbReference type="InterPro" id="IPR050881">
    <property type="entry name" value="LL-DAP_aminotransferase"/>
</dbReference>
<evidence type="ECO:0000313" key="6">
    <source>
        <dbReference type="EMBL" id="PPK49661.1"/>
    </source>
</evidence>
<name>A0A2S6G189_9CLOT</name>
<dbReference type="InterPro" id="IPR004838">
    <property type="entry name" value="NHTrfase_class1_PyrdxlP-BS"/>
</dbReference>
<keyword evidence="2 4" id="KW-0032">Aminotransferase</keyword>
<dbReference type="InterPro" id="IPR015424">
    <property type="entry name" value="PyrdxlP-dep_Trfase"/>
</dbReference>
<evidence type="ECO:0000256" key="3">
    <source>
        <dbReference type="ARBA" id="ARBA00022679"/>
    </source>
</evidence>
<dbReference type="PROSITE" id="PS00105">
    <property type="entry name" value="AA_TRANSFER_CLASS_1"/>
    <property type="match status" value="1"/>
</dbReference>
<dbReference type="AlphaFoldDB" id="A0A2S6G189"/>
<feature type="domain" description="Aminotransferase class I/classII large" evidence="5">
    <location>
        <begin position="31"/>
        <end position="377"/>
    </location>
</feature>
<evidence type="ECO:0000259" key="5">
    <source>
        <dbReference type="Pfam" id="PF00155"/>
    </source>
</evidence>
<dbReference type="InterPro" id="IPR004839">
    <property type="entry name" value="Aminotransferase_I/II_large"/>
</dbReference>
<dbReference type="Gene3D" id="3.40.640.10">
    <property type="entry name" value="Type I PLP-dependent aspartate aminotransferase-like (Major domain)"/>
    <property type="match status" value="1"/>
</dbReference>
<dbReference type="GO" id="GO:0008483">
    <property type="term" value="F:transaminase activity"/>
    <property type="evidence" value="ECO:0007669"/>
    <property type="project" value="UniProtKB-KW"/>
</dbReference>
<comment type="caution">
    <text evidence="6">The sequence shown here is derived from an EMBL/GenBank/DDBJ whole genome shotgun (WGS) entry which is preliminary data.</text>
</comment>
<dbReference type="CDD" id="cd00609">
    <property type="entry name" value="AAT_like"/>
    <property type="match status" value="1"/>
</dbReference>
<dbReference type="Pfam" id="PF00155">
    <property type="entry name" value="Aminotran_1_2"/>
    <property type="match status" value="1"/>
</dbReference>
<sequence>MKINNRTTNLPQYHFDKIDILKDKVRKEGRELIDIGIGDPDLEPPKEVNEALIEALSYKGYHNYPKGSGIVKLKKQVVKDYKLNYGVDLTEDEVLITIGSKEALSNIIPTVCDINDYIILPDPSYPAYESCSRLWGVIPYKMPLIEEKNYYPNLNLIPENIKKVSKLMIINYPNNPTGANLKKDFLEEVKEMCAKYNIVLCNDGAYKEIVNKKEDRLSILMGGISNCIEFSSFSKAFSMTGYRIGYVAGDKNIIKALGEVKNNMDSGQFMPIQYSALRAIKDCSYYIEYINEVYRKRKVLAESILDEKNIKYFKGEGTFYIWCKIPTGYTTDEFCSELLLKKGIVVTPGSAFGRLGYGYFRIALTKDEEVIRNTLNKLDRYSKN</sequence>
<evidence type="ECO:0000256" key="1">
    <source>
        <dbReference type="ARBA" id="ARBA00001933"/>
    </source>
</evidence>
<dbReference type="InterPro" id="IPR015422">
    <property type="entry name" value="PyrdxlP-dep_Trfase_small"/>
</dbReference>
<dbReference type="GO" id="GO:0030170">
    <property type="term" value="F:pyridoxal phosphate binding"/>
    <property type="evidence" value="ECO:0007669"/>
    <property type="project" value="InterPro"/>
</dbReference>
<comment type="cofactor">
    <cofactor evidence="1 4">
        <name>pyridoxal 5'-phosphate</name>
        <dbReference type="ChEBI" id="CHEBI:597326"/>
    </cofactor>
</comment>
<reference evidence="6 7" key="1">
    <citation type="submission" date="2018-02" db="EMBL/GenBank/DDBJ databases">
        <title>Genomic Encyclopedia of Archaeal and Bacterial Type Strains, Phase II (KMG-II): from individual species to whole genera.</title>
        <authorList>
            <person name="Goeker M."/>
        </authorList>
    </citation>
    <scope>NUCLEOTIDE SEQUENCE [LARGE SCALE GENOMIC DNA]</scope>
    <source>
        <strain evidence="6 7">DSM 15099</strain>
    </source>
</reference>
<dbReference type="SUPFAM" id="SSF53383">
    <property type="entry name" value="PLP-dependent transferases"/>
    <property type="match status" value="1"/>
</dbReference>